<gene>
    <name evidence="3" type="ORF">LCGC14_0377530</name>
</gene>
<dbReference type="EMBL" id="LAZR01000304">
    <property type="protein sequence ID" value="KKN75755.1"/>
    <property type="molecule type" value="Genomic_DNA"/>
</dbReference>
<accession>A0A0F9T368</accession>
<evidence type="ECO:0000313" key="3">
    <source>
        <dbReference type="EMBL" id="KKN75755.1"/>
    </source>
</evidence>
<dbReference type="AlphaFoldDB" id="A0A0F9T368"/>
<evidence type="ECO:0000259" key="1">
    <source>
        <dbReference type="Pfam" id="PF13362"/>
    </source>
</evidence>
<evidence type="ECO:0000259" key="2">
    <source>
        <dbReference type="Pfam" id="PF23639"/>
    </source>
</evidence>
<dbReference type="InterPro" id="IPR034154">
    <property type="entry name" value="TOPRIM_DnaG/twinkle"/>
</dbReference>
<comment type="caution">
    <text evidence="3">The sequence shown here is derived from an EMBL/GenBank/DDBJ whole genome shotgun (WGS) entry which is preliminary data.</text>
</comment>
<dbReference type="CDD" id="cd01029">
    <property type="entry name" value="TOPRIM_primases"/>
    <property type="match status" value="1"/>
</dbReference>
<protein>
    <submittedName>
        <fullName evidence="3">Uncharacterized protein</fullName>
    </submittedName>
</protein>
<dbReference type="Pfam" id="PF23639">
    <property type="entry name" value="DUF7146"/>
    <property type="match status" value="1"/>
</dbReference>
<dbReference type="InterPro" id="IPR055570">
    <property type="entry name" value="DUF7146"/>
</dbReference>
<dbReference type="Pfam" id="PF13362">
    <property type="entry name" value="Toprim_3"/>
    <property type="match status" value="1"/>
</dbReference>
<sequence>MTNYGSKFERLDPGALSRGLARHAEAFCRHWFPEGRKVGNYWQMADISGAKGRSLTIRLNAQGNSQAGKWTDHQNGDHGDLLDLLHYRLEPVAYPDLLRQAADYLGEAPVIPDDGTSDYEPAVTSNRQIEAGRRLFSYGRPIKNTLAEAYLRGRGIARFGPALAFHPNAYLRAEDGTRLEIPALLAAITDNAGTVTGCSRVFLNAQTSGLADIEAPKRVLGRLHGNAIRFGEVSACTDLLAGEGLENTLSVGMALPKAALASCLTANHLAAFAYPASIKRLWIARDNDEAGARAATRLADRADADGIEPLILTPERDDFNLDLTTDGVTKLRRRLAAFINAHASEHDLWPSA</sequence>
<organism evidence="3">
    <name type="scientific">marine sediment metagenome</name>
    <dbReference type="NCBI Taxonomy" id="412755"/>
    <lineage>
        <taxon>unclassified sequences</taxon>
        <taxon>metagenomes</taxon>
        <taxon>ecological metagenomes</taxon>
    </lineage>
</organism>
<proteinExistence type="predicted"/>
<dbReference type="Gene3D" id="3.40.1360.10">
    <property type="match status" value="1"/>
</dbReference>
<dbReference type="InterPro" id="IPR006171">
    <property type="entry name" value="TOPRIM_dom"/>
</dbReference>
<feature type="domain" description="Toprim" evidence="1">
    <location>
        <begin position="239"/>
        <end position="325"/>
    </location>
</feature>
<name>A0A0F9T368_9ZZZZ</name>
<feature type="domain" description="DUF7146" evidence="2">
    <location>
        <begin position="127"/>
        <end position="230"/>
    </location>
</feature>
<reference evidence="3" key="1">
    <citation type="journal article" date="2015" name="Nature">
        <title>Complex archaea that bridge the gap between prokaryotes and eukaryotes.</title>
        <authorList>
            <person name="Spang A."/>
            <person name="Saw J.H."/>
            <person name="Jorgensen S.L."/>
            <person name="Zaremba-Niedzwiedzka K."/>
            <person name="Martijn J."/>
            <person name="Lind A.E."/>
            <person name="van Eijk R."/>
            <person name="Schleper C."/>
            <person name="Guy L."/>
            <person name="Ettema T.J."/>
        </authorList>
    </citation>
    <scope>NUCLEOTIDE SEQUENCE</scope>
</reference>